<dbReference type="RefSeq" id="WP_130093238.1">
    <property type="nucleotide sequence ID" value="NZ_SETE01000003.1"/>
</dbReference>
<sequence>MLFKLGFAAIFAITYTLVLEGGDTTAYWAGAVKLNHLFWDNPQSYFMEMIQVPSHDTVRNYFNERTGYPPSWIYKEPESFFVSKIISLFTFVTFNSYLAMTLISAAIVGITSWKLYELVKDFTFCKHWLLAGATLFIPTVAFWCSGISKDTFVLAAFQTIVYIAFSLLQKKKKFNFKYFLLLFISIFFLFKMRDFMLVAIGVPLAAVLLVRMLKNMQNNPLVIWTFRIVFTALSIGLTLVYLQSMSDQIAESAYLEELAVVQQDFAQNALYTGPKYDLGITDYTPIGILSAVPISVLTAFYRPFLWEASSAFLLLSAFEGIFLMALTYGFIFRSGGIKKHFKFIRTQEFLIFAILFSLILGFFAGFTSGLFNVLIRFKAPFMSFIILFFAARRPREIEDIKQQGQVP</sequence>
<name>A0A4Q4KM30_9FLAO</name>
<evidence type="ECO:0000313" key="2">
    <source>
        <dbReference type="EMBL" id="RYM33797.1"/>
    </source>
</evidence>
<dbReference type="EMBL" id="SETE01000003">
    <property type="protein sequence ID" value="RYM33797.1"/>
    <property type="molecule type" value="Genomic_DNA"/>
</dbReference>
<keyword evidence="1" id="KW-0472">Membrane</keyword>
<keyword evidence="3" id="KW-1185">Reference proteome</keyword>
<comment type="caution">
    <text evidence="2">The sequence shown here is derived from an EMBL/GenBank/DDBJ whole genome shotgun (WGS) entry which is preliminary data.</text>
</comment>
<gene>
    <name evidence="2" type="ORF">ERX46_07460</name>
</gene>
<feature type="transmembrane region" description="Helical" evidence="1">
    <location>
        <begin position="180"/>
        <end position="209"/>
    </location>
</feature>
<feature type="transmembrane region" description="Helical" evidence="1">
    <location>
        <begin position="283"/>
        <end position="302"/>
    </location>
</feature>
<evidence type="ECO:0000313" key="3">
    <source>
        <dbReference type="Proteomes" id="UP000293952"/>
    </source>
</evidence>
<accession>A0A4Q4KM30</accession>
<dbReference type="Proteomes" id="UP000293952">
    <property type="component" value="Unassembled WGS sequence"/>
</dbReference>
<proteinExistence type="predicted"/>
<dbReference type="AlphaFoldDB" id="A0A4Q4KM30"/>
<evidence type="ECO:0000256" key="1">
    <source>
        <dbReference type="SAM" id="Phobius"/>
    </source>
</evidence>
<reference evidence="2 3" key="1">
    <citation type="submission" date="2019-02" db="EMBL/GenBank/DDBJ databases">
        <title>Genome sequence of the sea-ice species Brumimicrobium glaciale.</title>
        <authorList>
            <person name="Bowman J.P."/>
        </authorList>
    </citation>
    <scope>NUCLEOTIDE SEQUENCE [LARGE SCALE GENOMIC DNA]</scope>
    <source>
        <strain evidence="2 3">IC156</strain>
    </source>
</reference>
<feature type="transmembrane region" description="Helical" evidence="1">
    <location>
        <begin position="151"/>
        <end position="168"/>
    </location>
</feature>
<feature type="transmembrane region" description="Helical" evidence="1">
    <location>
        <begin position="221"/>
        <end position="242"/>
    </location>
</feature>
<feature type="transmembrane region" description="Helical" evidence="1">
    <location>
        <begin position="349"/>
        <end position="367"/>
    </location>
</feature>
<keyword evidence="1" id="KW-1133">Transmembrane helix</keyword>
<protein>
    <recommendedName>
        <fullName evidence="4">Glycosyltransferase RgtA/B/C/D-like domain-containing protein</fullName>
    </recommendedName>
</protein>
<dbReference type="OrthoDB" id="3862418at2"/>
<evidence type="ECO:0008006" key="4">
    <source>
        <dbReference type="Google" id="ProtNLM"/>
    </source>
</evidence>
<organism evidence="2 3">
    <name type="scientific">Brumimicrobium glaciale</name>
    <dbReference type="NCBI Taxonomy" id="200475"/>
    <lineage>
        <taxon>Bacteria</taxon>
        <taxon>Pseudomonadati</taxon>
        <taxon>Bacteroidota</taxon>
        <taxon>Flavobacteriia</taxon>
        <taxon>Flavobacteriales</taxon>
        <taxon>Crocinitomicaceae</taxon>
        <taxon>Brumimicrobium</taxon>
    </lineage>
</organism>
<keyword evidence="1" id="KW-0812">Transmembrane</keyword>
<feature type="transmembrane region" description="Helical" evidence="1">
    <location>
        <begin position="128"/>
        <end position="145"/>
    </location>
</feature>
<feature type="transmembrane region" description="Helical" evidence="1">
    <location>
        <begin position="308"/>
        <end position="328"/>
    </location>
</feature>